<comment type="caution">
    <text evidence="2">The sequence shown here is derived from an EMBL/GenBank/DDBJ whole genome shotgun (WGS) entry which is preliminary data.</text>
</comment>
<dbReference type="AlphaFoldDB" id="A0A175W952"/>
<name>A0A175W952_9PEZI</name>
<feature type="compositionally biased region" description="Polar residues" evidence="1">
    <location>
        <begin position="25"/>
        <end position="42"/>
    </location>
</feature>
<dbReference type="OrthoDB" id="4588963at2759"/>
<dbReference type="Proteomes" id="UP000078237">
    <property type="component" value="Unassembled WGS sequence"/>
</dbReference>
<protein>
    <submittedName>
        <fullName evidence="2">Uncharacterized protein</fullName>
    </submittedName>
</protein>
<gene>
    <name evidence="2" type="ORF">MMYC01_204685</name>
</gene>
<sequence length="186" mass="20517">MAKLTELSMTASVNSSTRLADAPSESPSEGRTSSPSQENGSRPTDEQRLQLVKVIKDLALQPLRSLEADDFFINGTVQLSYPTLESGMVLVEDGTRARGERFQYKPARIKIDTGSAADFVTLEYLNRVGYNLDNLQEIPEGDQEDVEGLNKIIYRPTQQAEVQWYLQGGTQVQATSFLVVDSGPTN</sequence>
<evidence type="ECO:0000313" key="3">
    <source>
        <dbReference type="Proteomes" id="UP000078237"/>
    </source>
</evidence>
<evidence type="ECO:0000256" key="1">
    <source>
        <dbReference type="SAM" id="MobiDB-lite"/>
    </source>
</evidence>
<evidence type="ECO:0000313" key="2">
    <source>
        <dbReference type="EMBL" id="KXX80328.1"/>
    </source>
</evidence>
<feature type="compositionally biased region" description="Polar residues" evidence="1">
    <location>
        <begin position="7"/>
        <end position="18"/>
    </location>
</feature>
<organism evidence="2 3">
    <name type="scientific">Madurella mycetomatis</name>
    <dbReference type="NCBI Taxonomy" id="100816"/>
    <lineage>
        <taxon>Eukaryota</taxon>
        <taxon>Fungi</taxon>
        <taxon>Dikarya</taxon>
        <taxon>Ascomycota</taxon>
        <taxon>Pezizomycotina</taxon>
        <taxon>Sordariomycetes</taxon>
        <taxon>Sordariomycetidae</taxon>
        <taxon>Sordariales</taxon>
        <taxon>Sordariales incertae sedis</taxon>
        <taxon>Madurella</taxon>
    </lineage>
</organism>
<dbReference type="VEuPathDB" id="FungiDB:MMYC01_204685"/>
<accession>A0A175W952</accession>
<proteinExistence type="predicted"/>
<keyword evidence="3" id="KW-1185">Reference proteome</keyword>
<reference evidence="2 3" key="1">
    <citation type="journal article" date="2016" name="Genome Announc.">
        <title>Genome Sequence of Madurella mycetomatis mm55, Isolated from a Human Mycetoma Case in Sudan.</title>
        <authorList>
            <person name="Smit S."/>
            <person name="Derks M.F."/>
            <person name="Bervoets S."/>
            <person name="Fahal A."/>
            <person name="van Leeuwen W."/>
            <person name="van Belkum A."/>
            <person name="van de Sande W.W."/>
        </authorList>
    </citation>
    <scope>NUCLEOTIDE SEQUENCE [LARGE SCALE GENOMIC DNA]</scope>
    <source>
        <strain evidence="3">mm55</strain>
    </source>
</reference>
<feature type="region of interest" description="Disordered" evidence="1">
    <location>
        <begin position="1"/>
        <end position="45"/>
    </location>
</feature>
<dbReference type="EMBL" id="LCTW02000062">
    <property type="protein sequence ID" value="KXX80328.1"/>
    <property type="molecule type" value="Genomic_DNA"/>
</dbReference>